<dbReference type="Pfam" id="PF01807">
    <property type="entry name" value="Zn_ribbon_DnaG"/>
    <property type="match status" value="1"/>
</dbReference>
<protein>
    <submittedName>
        <fullName evidence="2">DNA primase</fullName>
        <ecNumber evidence="2">2.7.7.-</ecNumber>
    </submittedName>
</protein>
<dbReference type="GO" id="GO:0006260">
    <property type="term" value="P:DNA replication"/>
    <property type="evidence" value="ECO:0007669"/>
    <property type="project" value="InterPro"/>
</dbReference>
<keyword evidence="2" id="KW-0808">Transferase</keyword>
<dbReference type="AlphaFoldDB" id="A0A5J4RUP8"/>
<dbReference type="InterPro" id="IPR002694">
    <property type="entry name" value="Znf_CHC2"/>
</dbReference>
<dbReference type="SMART" id="SM00400">
    <property type="entry name" value="ZnF_CHCC"/>
    <property type="match status" value="1"/>
</dbReference>
<evidence type="ECO:0000313" key="2">
    <source>
        <dbReference type="EMBL" id="KAA6337152.1"/>
    </source>
</evidence>
<evidence type="ECO:0000259" key="1">
    <source>
        <dbReference type="SMART" id="SM00400"/>
    </source>
</evidence>
<comment type="caution">
    <text evidence="2">The sequence shown here is derived from an EMBL/GenBank/DDBJ whole genome shotgun (WGS) entry which is preliminary data.</text>
</comment>
<dbReference type="GO" id="GO:0008270">
    <property type="term" value="F:zinc ion binding"/>
    <property type="evidence" value="ECO:0007669"/>
    <property type="project" value="InterPro"/>
</dbReference>
<name>A0A5J4RUP8_9ZZZZ</name>
<organism evidence="2">
    <name type="scientific">termite gut metagenome</name>
    <dbReference type="NCBI Taxonomy" id="433724"/>
    <lineage>
        <taxon>unclassified sequences</taxon>
        <taxon>metagenomes</taxon>
        <taxon>organismal metagenomes</taxon>
    </lineage>
</organism>
<dbReference type="GO" id="GO:0003677">
    <property type="term" value="F:DNA binding"/>
    <property type="evidence" value="ECO:0007669"/>
    <property type="project" value="InterPro"/>
</dbReference>
<dbReference type="Gene3D" id="3.90.580.10">
    <property type="entry name" value="Zinc finger, CHC2-type domain"/>
    <property type="match status" value="1"/>
</dbReference>
<accession>A0A5J4RUP8</accession>
<dbReference type="GO" id="GO:0003899">
    <property type="term" value="F:DNA-directed RNA polymerase activity"/>
    <property type="evidence" value="ECO:0007669"/>
    <property type="project" value="InterPro"/>
</dbReference>
<dbReference type="EC" id="2.7.7.-" evidence="2"/>
<sequence>MNIHSVKDYEYYGMYHCPHREDRNASFKVDYNKNIWHDFGISEGGSIIDLVMKMGNCSFFEAVTKFENIEIISQPYQQPYIPMYSHANITTIRNNRNACLVFEGFWDFLSYLTIQKIEKTKHDVAVLNSVANVQKAMDFLKVHKEIYT</sequence>
<keyword evidence="2" id="KW-0548">Nucleotidyltransferase</keyword>
<proteinExistence type="predicted"/>
<feature type="domain" description="Zinc finger CHC2-type" evidence="1">
    <location>
        <begin position="11"/>
        <end position="67"/>
    </location>
</feature>
<gene>
    <name evidence="2" type="ORF">EZS27_014738</name>
</gene>
<dbReference type="SUPFAM" id="SSF57783">
    <property type="entry name" value="Zinc beta-ribbon"/>
    <property type="match status" value="1"/>
</dbReference>
<dbReference type="InterPro" id="IPR036977">
    <property type="entry name" value="DNA_primase_Znf_CHC2"/>
</dbReference>
<reference evidence="2" key="1">
    <citation type="submission" date="2019-03" db="EMBL/GenBank/DDBJ databases">
        <title>Single cell metagenomics reveals metabolic interactions within the superorganism composed of flagellate Streblomastix strix and complex community of Bacteroidetes bacteria on its surface.</title>
        <authorList>
            <person name="Treitli S.C."/>
            <person name="Kolisko M."/>
            <person name="Husnik F."/>
            <person name="Keeling P."/>
            <person name="Hampl V."/>
        </authorList>
    </citation>
    <scope>NUCLEOTIDE SEQUENCE</scope>
    <source>
        <strain evidence="2">STM</strain>
    </source>
</reference>
<dbReference type="EMBL" id="SNRY01000725">
    <property type="protein sequence ID" value="KAA6337152.1"/>
    <property type="molecule type" value="Genomic_DNA"/>
</dbReference>